<feature type="compositionally biased region" description="Basic and acidic residues" evidence="1">
    <location>
        <begin position="102"/>
        <end position="134"/>
    </location>
</feature>
<evidence type="ECO:0000313" key="4">
    <source>
        <dbReference type="EMBL" id="QDU98453.1"/>
    </source>
</evidence>
<organism evidence="4 5">
    <name type="scientific">Lignipirellula cremea</name>
    <dbReference type="NCBI Taxonomy" id="2528010"/>
    <lineage>
        <taxon>Bacteria</taxon>
        <taxon>Pseudomonadati</taxon>
        <taxon>Planctomycetota</taxon>
        <taxon>Planctomycetia</taxon>
        <taxon>Pirellulales</taxon>
        <taxon>Pirellulaceae</taxon>
        <taxon>Lignipirellula</taxon>
    </lineage>
</organism>
<dbReference type="Proteomes" id="UP000317648">
    <property type="component" value="Chromosome"/>
</dbReference>
<proteinExistence type="predicted"/>
<keyword evidence="2" id="KW-0812">Transmembrane</keyword>
<accession>A0A518E318</accession>
<feature type="region of interest" description="Disordered" evidence="1">
    <location>
        <begin position="102"/>
        <end position="165"/>
    </location>
</feature>
<sequence length="165" mass="17846" precursor="true">MIHRGVCWAAALAVVLGFASVASADLAPIFPPEPEQLSTPSNLQIGVVALMVMTSLELCVWFALRSLSTRFRLIAVMTVGPAVLLAAFSVYLWAEDRRETDAKAQQAHEAEVERIKESHAAARSRNRDLREQMHWQEPPADPAAAPLPASNASPEQGPEAPAESP</sequence>
<evidence type="ECO:0000256" key="3">
    <source>
        <dbReference type="SAM" id="SignalP"/>
    </source>
</evidence>
<keyword evidence="3" id="KW-0732">Signal</keyword>
<keyword evidence="5" id="KW-1185">Reference proteome</keyword>
<feature type="signal peptide" evidence="3">
    <location>
        <begin position="1"/>
        <end position="24"/>
    </location>
</feature>
<evidence type="ECO:0000313" key="5">
    <source>
        <dbReference type="Proteomes" id="UP000317648"/>
    </source>
</evidence>
<evidence type="ECO:0000256" key="1">
    <source>
        <dbReference type="SAM" id="MobiDB-lite"/>
    </source>
</evidence>
<name>A0A518E318_9BACT</name>
<feature type="transmembrane region" description="Helical" evidence="2">
    <location>
        <begin position="71"/>
        <end position="94"/>
    </location>
</feature>
<reference evidence="4 5" key="1">
    <citation type="submission" date="2019-02" db="EMBL/GenBank/DDBJ databases">
        <title>Deep-cultivation of Planctomycetes and their phenomic and genomic characterization uncovers novel biology.</title>
        <authorList>
            <person name="Wiegand S."/>
            <person name="Jogler M."/>
            <person name="Boedeker C."/>
            <person name="Pinto D."/>
            <person name="Vollmers J."/>
            <person name="Rivas-Marin E."/>
            <person name="Kohn T."/>
            <person name="Peeters S.H."/>
            <person name="Heuer A."/>
            <person name="Rast P."/>
            <person name="Oberbeckmann S."/>
            <person name="Bunk B."/>
            <person name="Jeske O."/>
            <person name="Meyerdierks A."/>
            <person name="Storesund J.E."/>
            <person name="Kallscheuer N."/>
            <person name="Luecker S."/>
            <person name="Lage O.M."/>
            <person name="Pohl T."/>
            <person name="Merkel B.J."/>
            <person name="Hornburger P."/>
            <person name="Mueller R.-W."/>
            <person name="Bruemmer F."/>
            <person name="Labrenz M."/>
            <person name="Spormann A.M."/>
            <person name="Op den Camp H."/>
            <person name="Overmann J."/>
            <person name="Amann R."/>
            <person name="Jetten M.S.M."/>
            <person name="Mascher T."/>
            <person name="Medema M.H."/>
            <person name="Devos D.P."/>
            <person name="Kaster A.-K."/>
            <person name="Ovreas L."/>
            <person name="Rohde M."/>
            <person name="Galperin M.Y."/>
            <person name="Jogler C."/>
        </authorList>
    </citation>
    <scope>NUCLEOTIDE SEQUENCE [LARGE SCALE GENOMIC DNA]</scope>
    <source>
        <strain evidence="4 5">Pla85_3_4</strain>
    </source>
</reference>
<gene>
    <name evidence="4" type="ORF">Pla8534_63210</name>
</gene>
<keyword evidence="2" id="KW-1133">Transmembrane helix</keyword>
<dbReference type="EMBL" id="CP036433">
    <property type="protein sequence ID" value="QDU98453.1"/>
    <property type="molecule type" value="Genomic_DNA"/>
</dbReference>
<dbReference type="AlphaFoldDB" id="A0A518E318"/>
<feature type="transmembrane region" description="Helical" evidence="2">
    <location>
        <begin position="43"/>
        <end position="64"/>
    </location>
</feature>
<dbReference type="KEGG" id="lcre:Pla8534_63210"/>
<feature type="compositionally biased region" description="Low complexity" evidence="1">
    <location>
        <begin position="142"/>
        <end position="154"/>
    </location>
</feature>
<keyword evidence="2" id="KW-0472">Membrane</keyword>
<feature type="chain" id="PRO_5022113924" evidence="3">
    <location>
        <begin position="25"/>
        <end position="165"/>
    </location>
</feature>
<protein>
    <submittedName>
        <fullName evidence="4">Uncharacterized protein</fullName>
    </submittedName>
</protein>
<evidence type="ECO:0000256" key="2">
    <source>
        <dbReference type="SAM" id="Phobius"/>
    </source>
</evidence>
<dbReference type="RefSeq" id="WP_145057720.1">
    <property type="nucleotide sequence ID" value="NZ_CP036433.1"/>
</dbReference>